<name>S4XQN3_SORCE</name>
<sequence length="68" mass="7505">MTAHSFAYVALPLFGVIAIAYFFRAHAALPWYEKKLIEHGSGRLAESESTAWGDQERPEGDPREPASG</sequence>
<evidence type="ECO:0000313" key="3">
    <source>
        <dbReference type="EMBL" id="AGP35487.1"/>
    </source>
</evidence>
<feature type="compositionally biased region" description="Basic and acidic residues" evidence="1">
    <location>
        <begin position="54"/>
        <end position="68"/>
    </location>
</feature>
<gene>
    <name evidence="3" type="ORF">SCE1572_13685</name>
</gene>
<evidence type="ECO:0000256" key="2">
    <source>
        <dbReference type="SAM" id="Phobius"/>
    </source>
</evidence>
<dbReference type="AlphaFoldDB" id="S4XQN3"/>
<dbReference type="KEGG" id="scu:SCE1572_13685"/>
<dbReference type="EMBL" id="CP003969">
    <property type="protein sequence ID" value="AGP35487.1"/>
    <property type="molecule type" value="Genomic_DNA"/>
</dbReference>
<evidence type="ECO:0000256" key="1">
    <source>
        <dbReference type="SAM" id="MobiDB-lite"/>
    </source>
</evidence>
<accession>S4XQN3</accession>
<feature type="region of interest" description="Disordered" evidence="1">
    <location>
        <begin position="42"/>
        <end position="68"/>
    </location>
</feature>
<keyword evidence="2" id="KW-0812">Transmembrane</keyword>
<proteinExistence type="predicted"/>
<feature type="transmembrane region" description="Helical" evidence="2">
    <location>
        <begin position="6"/>
        <end position="25"/>
    </location>
</feature>
<organism evidence="3 4">
    <name type="scientific">Sorangium cellulosum So0157-2</name>
    <dbReference type="NCBI Taxonomy" id="1254432"/>
    <lineage>
        <taxon>Bacteria</taxon>
        <taxon>Pseudomonadati</taxon>
        <taxon>Myxococcota</taxon>
        <taxon>Polyangia</taxon>
        <taxon>Polyangiales</taxon>
        <taxon>Polyangiaceae</taxon>
        <taxon>Sorangium</taxon>
    </lineage>
</organism>
<protein>
    <submittedName>
        <fullName evidence="3">Uncharacterized protein</fullName>
    </submittedName>
</protein>
<keyword evidence="2" id="KW-0472">Membrane</keyword>
<dbReference type="HOGENOM" id="CLU_2791770_0_0_7"/>
<keyword evidence="2" id="KW-1133">Transmembrane helix</keyword>
<evidence type="ECO:0000313" key="4">
    <source>
        <dbReference type="Proteomes" id="UP000014803"/>
    </source>
</evidence>
<dbReference type="Proteomes" id="UP000014803">
    <property type="component" value="Chromosome"/>
</dbReference>
<reference evidence="3 4" key="1">
    <citation type="journal article" date="2013" name="Sci. Rep.">
        <title>Extraordinary expansion of a Sorangium cellulosum genome from an alkaline milieu.</title>
        <authorList>
            <person name="Han K."/>
            <person name="Li Z.F."/>
            <person name="Peng R."/>
            <person name="Zhu L.P."/>
            <person name="Zhou T."/>
            <person name="Wang L.G."/>
            <person name="Li S.G."/>
            <person name="Zhang X.B."/>
            <person name="Hu W."/>
            <person name="Wu Z.H."/>
            <person name="Qin N."/>
            <person name="Li Y.Z."/>
        </authorList>
    </citation>
    <scope>NUCLEOTIDE SEQUENCE [LARGE SCALE GENOMIC DNA]</scope>
    <source>
        <strain evidence="3 4">So0157-2</strain>
    </source>
</reference>